<dbReference type="EMBL" id="CABVPW010000012">
    <property type="protein sequence ID" value="VWB60770.1"/>
    <property type="molecule type" value="Genomic_DNA"/>
</dbReference>
<evidence type="ECO:0000256" key="1">
    <source>
        <dbReference type="ARBA" id="ARBA00023015"/>
    </source>
</evidence>
<dbReference type="InterPro" id="IPR014710">
    <property type="entry name" value="RmlC-like_jellyroll"/>
</dbReference>
<dbReference type="Pfam" id="PF13545">
    <property type="entry name" value="HTH_Crp_2"/>
    <property type="match status" value="1"/>
</dbReference>
<dbReference type="PROSITE" id="PS51063">
    <property type="entry name" value="HTH_CRP_2"/>
    <property type="match status" value="1"/>
</dbReference>
<evidence type="ECO:0000259" key="4">
    <source>
        <dbReference type="PROSITE" id="PS50042"/>
    </source>
</evidence>
<dbReference type="InterPro" id="IPR018490">
    <property type="entry name" value="cNMP-bd_dom_sf"/>
</dbReference>
<evidence type="ECO:0000256" key="2">
    <source>
        <dbReference type="ARBA" id="ARBA00023125"/>
    </source>
</evidence>
<evidence type="ECO:0000313" key="7">
    <source>
        <dbReference type="Proteomes" id="UP000494218"/>
    </source>
</evidence>
<dbReference type="Gene3D" id="2.60.120.10">
    <property type="entry name" value="Jelly Rolls"/>
    <property type="match status" value="1"/>
</dbReference>
<gene>
    <name evidence="6" type="ORF">BLA23254_02809</name>
</gene>
<protein>
    <submittedName>
        <fullName evidence="6">Crp/Fnr family transcriptional regulator</fullName>
    </submittedName>
</protein>
<name>A0A6P2KXE4_BURL3</name>
<organism evidence="6 7">
    <name type="scientific">Burkholderia lata (strain ATCC 17760 / DSM 23089 / LMG 22485 / NCIMB 9086 / R18194 / 383)</name>
    <dbReference type="NCBI Taxonomy" id="482957"/>
    <lineage>
        <taxon>Bacteria</taxon>
        <taxon>Pseudomonadati</taxon>
        <taxon>Pseudomonadota</taxon>
        <taxon>Betaproteobacteria</taxon>
        <taxon>Burkholderiales</taxon>
        <taxon>Burkholderiaceae</taxon>
        <taxon>Burkholderia</taxon>
        <taxon>Burkholderia cepacia complex</taxon>
    </lineage>
</organism>
<dbReference type="CDD" id="cd00038">
    <property type="entry name" value="CAP_ED"/>
    <property type="match status" value="1"/>
</dbReference>
<dbReference type="PANTHER" id="PTHR24567:SF68">
    <property type="entry name" value="DNA-BINDING TRANSCRIPTIONAL DUAL REGULATOR CRP"/>
    <property type="match status" value="1"/>
</dbReference>
<dbReference type="SUPFAM" id="SSF51206">
    <property type="entry name" value="cAMP-binding domain-like"/>
    <property type="match status" value="1"/>
</dbReference>
<dbReference type="PANTHER" id="PTHR24567">
    <property type="entry name" value="CRP FAMILY TRANSCRIPTIONAL REGULATORY PROTEIN"/>
    <property type="match status" value="1"/>
</dbReference>
<dbReference type="SMART" id="SM00100">
    <property type="entry name" value="cNMP"/>
    <property type="match status" value="1"/>
</dbReference>
<keyword evidence="3" id="KW-0804">Transcription</keyword>
<dbReference type="SUPFAM" id="SSF46785">
    <property type="entry name" value="Winged helix' DNA-binding domain"/>
    <property type="match status" value="1"/>
</dbReference>
<dbReference type="InterPro" id="IPR036390">
    <property type="entry name" value="WH_DNA-bd_sf"/>
</dbReference>
<sequence>MPTPDLDESLLDTWAAGLTATTRKALLAQSRVLECDTGHVLFSRGDSPNGFYTVLSGQVRFNRETASGVERLLTILGPGSTFGELASVSGRVRSHRAICDLPCRLWHIPVENFRALLGTHADFGSLIVSRMAERSQELFDVIEDQMLLDVPSRLAKRLVALARAVSGTTLPPADTSIRVTHEDLAKLIGASRQVVSSHLLTWQKQGLISQAYGNVHLLDFDALQRIGQDD</sequence>
<dbReference type="PROSITE" id="PS50042">
    <property type="entry name" value="CNMP_BINDING_3"/>
    <property type="match status" value="1"/>
</dbReference>
<proteinExistence type="predicted"/>
<dbReference type="InterPro" id="IPR012318">
    <property type="entry name" value="HTH_CRP"/>
</dbReference>
<dbReference type="InterPro" id="IPR036388">
    <property type="entry name" value="WH-like_DNA-bd_sf"/>
</dbReference>
<dbReference type="SMART" id="SM00419">
    <property type="entry name" value="HTH_CRP"/>
    <property type="match status" value="1"/>
</dbReference>
<dbReference type="GO" id="GO:0003677">
    <property type="term" value="F:DNA binding"/>
    <property type="evidence" value="ECO:0007669"/>
    <property type="project" value="UniProtKB-KW"/>
</dbReference>
<reference evidence="6 7" key="1">
    <citation type="submission" date="2019-09" db="EMBL/GenBank/DDBJ databases">
        <authorList>
            <person name="Depoorter E."/>
        </authorList>
    </citation>
    <scope>NUCLEOTIDE SEQUENCE [LARGE SCALE GENOMIC DNA]</scope>
    <source>
        <strain evidence="6">LMG 23254</strain>
    </source>
</reference>
<dbReference type="Gene3D" id="1.10.10.10">
    <property type="entry name" value="Winged helix-like DNA-binding domain superfamily/Winged helix DNA-binding domain"/>
    <property type="match status" value="1"/>
</dbReference>
<dbReference type="InterPro" id="IPR000595">
    <property type="entry name" value="cNMP-bd_dom"/>
</dbReference>
<dbReference type="Pfam" id="PF00027">
    <property type="entry name" value="cNMP_binding"/>
    <property type="match status" value="1"/>
</dbReference>
<evidence type="ECO:0000313" key="6">
    <source>
        <dbReference type="EMBL" id="VWB60770.1"/>
    </source>
</evidence>
<dbReference type="InterPro" id="IPR050397">
    <property type="entry name" value="Env_Response_Regulators"/>
</dbReference>
<dbReference type="GO" id="GO:0003700">
    <property type="term" value="F:DNA-binding transcription factor activity"/>
    <property type="evidence" value="ECO:0007669"/>
    <property type="project" value="TreeGrafter"/>
</dbReference>
<keyword evidence="2" id="KW-0238">DNA-binding</keyword>
<accession>A0A6P2KXE4</accession>
<dbReference type="RefSeq" id="WP_175031793.1">
    <property type="nucleotide sequence ID" value="NZ_CABVPW010000012.1"/>
</dbReference>
<evidence type="ECO:0000256" key="3">
    <source>
        <dbReference type="ARBA" id="ARBA00023163"/>
    </source>
</evidence>
<dbReference type="GO" id="GO:0005829">
    <property type="term" value="C:cytosol"/>
    <property type="evidence" value="ECO:0007669"/>
    <property type="project" value="TreeGrafter"/>
</dbReference>
<evidence type="ECO:0000259" key="5">
    <source>
        <dbReference type="PROSITE" id="PS51063"/>
    </source>
</evidence>
<feature type="domain" description="HTH crp-type" evidence="5">
    <location>
        <begin position="148"/>
        <end position="221"/>
    </location>
</feature>
<dbReference type="Proteomes" id="UP000494218">
    <property type="component" value="Unassembled WGS sequence"/>
</dbReference>
<dbReference type="AlphaFoldDB" id="A0A6P2KXE4"/>
<keyword evidence="1" id="KW-0805">Transcription regulation</keyword>
<feature type="domain" description="Cyclic nucleotide-binding" evidence="4">
    <location>
        <begin position="36"/>
        <end position="134"/>
    </location>
</feature>